<evidence type="ECO:0000256" key="7">
    <source>
        <dbReference type="PROSITE-ProRule" id="PRU00433"/>
    </source>
</evidence>
<evidence type="ECO:0000256" key="5">
    <source>
        <dbReference type="ARBA" id="ARBA00023002"/>
    </source>
</evidence>
<evidence type="ECO:0000256" key="3">
    <source>
        <dbReference type="ARBA" id="ARBA00022723"/>
    </source>
</evidence>
<evidence type="ECO:0000256" key="4">
    <source>
        <dbReference type="ARBA" id="ARBA00022729"/>
    </source>
</evidence>
<dbReference type="EMBL" id="VIFM01000014">
    <property type="protein sequence ID" value="TQF17021.1"/>
    <property type="molecule type" value="Genomic_DNA"/>
</dbReference>
<sequence>MRTPSGVALSLAVLLWVHESHAAPETQSSAPPPSPLPSGVSAVLWKLSVPASAAPTPERVALGEKLFNDKRLSLDDSTSCATCHDPNKGFTDGKPVAEGVKGQKGMRNSPTVLNALFNASQFWDGRSSTLEDQAKLPILNPIEMAMPSPEAVVTKLRGIPEYVTAFQAVFKRDITYDDLASAIAAFERTQFSGNARFDRFIHGETNALNASERRGWALFNGKARCNSCHAGNAVSPLFSDQKFHNIGVAAHKQDFPQLAREGVKVVRLGDERQIDELALQTRFSELGRFLVTKQENDVGAFKTPTLRNVGITGPYMHDGSLTTLWDVMDHYNKGGVANPYLDGGMQRLGLTEPEIDDLVAFVFTLTDERFTKFNGQELARQRARKGQRPERDTAVALGKKGNLGDLAPNPDLSVKNPADIGVYGTETLPKPASTKQP</sequence>
<feature type="domain" description="Cytochrome c" evidence="10">
    <location>
        <begin position="58"/>
        <end position="190"/>
    </location>
</feature>
<dbReference type="GO" id="GO:0009055">
    <property type="term" value="F:electron transfer activity"/>
    <property type="evidence" value="ECO:0007669"/>
    <property type="project" value="InterPro"/>
</dbReference>
<protein>
    <submittedName>
        <fullName evidence="11">Cytochrome-c peroxidase</fullName>
    </submittedName>
</protein>
<keyword evidence="6 7" id="KW-0408">Iron</keyword>
<dbReference type="AlphaFoldDB" id="A0A540X6W7"/>
<dbReference type="PANTHER" id="PTHR30600:SF10">
    <property type="entry name" value="BLL6722 PROTEIN"/>
    <property type="match status" value="1"/>
</dbReference>
<organism evidence="11 12">
    <name type="scientific">Myxococcus llanfairpwllgwyngyllgogerychwyrndrobwllllantysiliogogogochensis</name>
    <dbReference type="NCBI Taxonomy" id="2590453"/>
    <lineage>
        <taxon>Bacteria</taxon>
        <taxon>Pseudomonadati</taxon>
        <taxon>Myxococcota</taxon>
        <taxon>Myxococcia</taxon>
        <taxon>Myxococcales</taxon>
        <taxon>Cystobacterineae</taxon>
        <taxon>Myxococcaceae</taxon>
        <taxon>Myxococcus</taxon>
    </lineage>
</organism>
<dbReference type="OrthoDB" id="9805202at2"/>
<evidence type="ECO:0000256" key="2">
    <source>
        <dbReference type="ARBA" id="ARBA00022617"/>
    </source>
</evidence>
<accession>A0A540X6W7</accession>
<dbReference type="InterPro" id="IPR009056">
    <property type="entry name" value="Cyt_c-like_dom"/>
</dbReference>
<dbReference type="InterPro" id="IPR051395">
    <property type="entry name" value="Cytochrome_c_Peroxidase/MauG"/>
</dbReference>
<name>A0A540X6W7_9BACT</name>
<dbReference type="GO" id="GO:0004130">
    <property type="term" value="F:cytochrome-c peroxidase activity"/>
    <property type="evidence" value="ECO:0007669"/>
    <property type="project" value="TreeGrafter"/>
</dbReference>
<dbReference type="Proteomes" id="UP000315369">
    <property type="component" value="Unassembled WGS sequence"/>
</dbReference>
<evidence type="ECO:0000256" key="1">
    <source>
        <dbReference type="ARBA" id="ARBA00004196"/>
    </source>
</evidence>
<proteinExistence type="predicted"/>
<dbReference type="Pfam" id="PF03150">
    <property type="entry name" value="CCP_MauG"/>
    <property type="match status" value="1"/>
</dbReference>
<dbReference type="Gene3D" id="1.10.760.10">
    <property type="entry name" value="Cytochrome c-like domain"/>
    <property type="match status" value="2"/>
</dbReference>
<dbReference type="PANTHER" id="PTHR30600">
    <property type="entry name" value="CYTOCHROME C PEROXIDASE-RELATED"/>
    <property type="match status" value="1"/>
</dbReference>
<evidence type="ECO:0000313" key="11">
    <source>
        <dbReference type="EMBL" id="TQF17021.1"/>
    </source>
</evidence>
<dbReference type="InterPro" id="IPR004852">
    <property type="entry name" value="Di-haem_cyt_c_peroxidsae"/>
</dbReference>
<feature type="region of interest" description="Disordered" evidence="8">
    <location>
        <begin position="378"/>
        <end position="437"/>
    </location>
</feature>
<evidence type="ECO:0000313" key="12">
    <source>
        <dbReference type="Proteomes" id="UP000315369"/>
    </source>
</evidence>
<comment type="caution">
    <text evidence="11">The sequence shown here is derived from an EMBL/GenBank/DDBJ whole genome shotgun (WGS) entry which is preliminary data.</text>
</comment>
<dbReference type="SUPFAM" id="SSF46626">
    <property type="entry name" value="Cytochrome c"/>
    <property type="match status" value="2"/>
</dbReference>
<keyword evidence="2 7" id="KW-0349">Heme</keyword>
<keyword evidence="11" id="KW-0575">Peroxidase</keyword>
<keyword evidence="3 7" id="KW-0479">Metal-binding</keyword>
<dbReference type="PROSITE" id="PS51007">
    <property type="entry name" value="CYTC"/>
    <property type="match status" value="2"/>
</dbReference>
<feature type="domain" description="Cytochrome c" evidence="10">
    <location>
        <begin position="210"/>
        <end position="366"/>
    </location>
</feature>
<dbReference type="GO" id="GO:0020037">
    <property type="term" value="F:heme binding"/>
    <property type="evidence" value="ECO:0007669"/>
    <property type="project" value="InterPro"/>
</dbReference>
<evidence type="ECO:0000256" key="9">
    <source>
        <dbReference type="SAM" id="SignalP"/>
    </source>
</evidence>
<evidence type="ECO:0000256" key="8">
    <source>
        <dbReference type="SAM" id="MobiDB-lite"/>
    </source>
</evidence>
<keyword evidence="4 9" id="KW-0732">Signal</keyword>
<dbReference type="GO" id="GO:0030313">
    <property type="term" value="C:cell envelope"/>
    <property type="evidence" value="ECO:0007669"/>
    <property type="project" value="UniProtKB-SubCell"/>
</dbReference>
<reference evidence="11 12" key="1">
    <citation type="submission" date="2019-06" db="EMBL/GenBank/DDBJ databases">
        <authorList>
            <person name="Livingstone P."/>
            <person name="Whitworth D."/>
        </authorList>
    </citation>
    <scope>NUCLEOTIDE SEQUENCE [LARGE SCALE GENOMIC DNA]</scope>
    <source>
        <strain evidence="11 12">AM401</strain>
    </source>
</reference>
<dbReference type="InterPro" id="IPR036909">
    <property type="entry name" value="Cyt_c-like_dom_sf"/>
</dbReference>
<evidence type="ECO:0000256" key="6">
    <source>
        <dbReference type="ARBA" id="ARBA00023004"/>
    </source>
</evidence>
<gene>
    <name evidence="11" type="ORF">FJV41_05630</name>
</gene>
<feature type="signal peptide" evidence="9">
    <location>
        <begin position="1"/>
        <end position="22"/>
    </location>
</feature>
<evidence type="ECO:0000259" key="10">
    <source>
        <dbReference type="PROSITE" id="PS51007"/>
    </source>
</evidence>
<keyword evidence="12" id="KW-1185">Reference proteome</keyword>
<feature type="chain" id="PRO_5022133952" evidence="9">
    <location>
        <begin position="23"/>
        <end position="437"/>
    </location>
</feature>
<dbReference type="GO" id="GO:0046872">
    <property type="term" value="F:metal ion binding"/>
    <property type="evidence" value="ECO:0007669"/>
    <property type="project" value="UniProtKB-KW"/>
</dbReference>
<comment type="subcellular location">
    <subcellularLocation>
        <location evidence="1">Cell envelope</location>
    </subcellularLocation>
</comment>
<keyword evidence="5" id="KW-0560">Oxidoreductase</keyword>
<dbReference type="RefSeq" id="WP_141641363.1">
    <property type="nucleotide sequence ID" value="NZ_VIFM01000014.1"/>
</dbReference>